<evidence type="ECO:0000313" key="3">
    <source>
        <dbReference type="Proteomes" id="UP001285441"/>
    </source>
</evidence>
<feature type="region of interest" description="Disordered" evidence="1">
    <location>
        <begin position="323"/>
        <end position="347"/>
    </location>
</feature>
<keyword evidence="3" id="KW-1185">Reference proteome</keyword>
<dbReference type="AlphaFoldDB" id="A0AAE0KKG6"/>
<feature type="compositionally biased region" description="Low complexity" evidence="1">
    <location>
        <begin position="334"/>
        <end position="347"/>
    </location>
</feature>
<feature type="compositionally biased region" description="Acidic residues" evidence="1">
    <location>
        <begin position="1"/>
        <end position="14"/>
    </location>
</feature>
<organism evidence="2 3">
    <name type="scientific">Podospora didyma</name>
    <dbReference type="NCBI Taxonomy" id="330526"/>
    <lineage>
        <taxon>Eukaryota</taxon>
        <taxon>Fungi</taxon>
        <taxon>Dikarya</taxon>
        <taxon>Ascomycota</taxon>
        <taxon>Pezizomycotina</taxon>
        <taxon>Sordariomycetes</taxon>
        <taxon>Sordariomycetidae</taxon>
        <taxon>Sordariales</taxon>
        <taxon>Podosporaceae</taxon>
        <taxon>Podospora</taxon>
    </lineage>
</organism>
<evidence type="ECO:0008006" key="4">
    <source>
        <dbReference type="Google" id="ProtNLM"/>
    </source>
</evidence>
<feature type="compositionally biased region" description="Low complexity" evidence="1">
    <location>
        <begin position="365"/>
        <end position="376"/>
    </location>
</feature>
<dbReference type="CDD" id="cd00065">
    <property type="entry name" value="FYVE_like_SF"/>
    <property type="match status" value="1"/>
</dbReference>
<dbReference type="Proteomes" id="UP001285441">
    <property type="component" value="Unassembled WGS sequence"/>
</dbReference>
<feature type="region of interest" description="Disordered" evidence="1">
    <location>
        <begin position="1"/>
        <end position="23"/>
    </location>
</feature>
<gene>
    <name evidence="2" type="ORF">B0H63DRAFT_229184</name>
</gene>
<reference evidence="2" key="2">
    <citation type="submission" date="2023-06" db="EMBL/GenBank/DDBJ databases">
        <authorList>
            <consortium name="Lawrence Berkeley National Laboratory"/>
            <person name="Haridas S."/>
            <person name="Hensen N."/>
            <person name="Bonometti L."/>
            <person name="Westerberg I."/>
            <person name="Brannstrom I.O."/>
            <person name="Guillou S."/>
            <person name="Cros-Aarteil S."/>
            <person name="Calhoun S."/>
            <person name="Kuo A."/>
            <person name="Mondo S."/>
            <person name="Pangilinan J."/>
            <person name="Riley R."/>
            <person name="LaButti K."/>
            <person name="Andreopoulos B."/>
            <person name="Lipzen A."/>
            <person name="Chen C."/>
            <person name="Yanf M."/>
            <person name="Daum C."/>
            <person name="Ng V."/>
            <person name="Clum A."/>
            <person name="Steindorff A."/>
            <person name="Ohm R."/>
            <person name="Martin F."/>
            <person name="Silar P."/>
            <person name="Natvig D."/>
            <person name="Lalanne C."/>
            <person name="Gautier V."/>
            <person name="Ament-velasquez S.L."/>
            <person name="Kruys A."/>
            <person name="Hutchinson M.I."/>
            <person name="Powell A.J."/>
            <person name="Barry K."/>
            <person name="Miller A.N."/>
            <person name="Grigoriev I.V."/>
            <person name="Debuchy R."/>
            <person name="Gladieux P."/>
            <person name="Thoren M.H."/>
            <person name="Johannesson H."/>
        </authorList>
    </citation>
    <scope>NUCLEOTIDE SEQUENCE</scope>
    <source>
        <strain evidence="2">CBS 232.78</strain>
    </source>
</reference>
<reference evidence="2" key="1">
    <citation type="journal article" date="2023" name="Mol. Phylogenet. Evol.">
        <title>Genome-scale phylogeny and comparative genomics of the fungal order Sordariales.</title>
        <authorList>
            <person name="Hensen N."/>
            <person name="Bonometti L."/>
            <person name="Westerberg I."/>
            <person name="Brannstrom I.O."/>
            <person name="Guillou S."/>
            <person name="Cros-Aarteil S."/>
            <person name="Calhoun S."/>
            <person name="Haridas S."/>
            <person name="Kuo A."/>
            <person name="Mondo S."/>
            <person name="Pangilinan J."/>
            <person name="Riley R."/>
            <person name="LaButti K."/>
            <person name="Andreopoulos B."/>
            <person name="Lipzen A."/>
            <person name="Chen C."/>
            <person name="Yan M."/>
            <person name="Daum C."/>
            <person name="Ng V."/>
            <person name="Clum A."/>
            <person name="Steindorff A."/>
            <person name="Ohm R.A."/>
            <person name="Martin F."/>
            <person name="Silar P."/>
            <person name="Natvig D.O."/>
            <person name="Lalanne C."/>
            <person name="Gautier V."/>
            <person name="Ament-Velasquez S.L."/>
            <person name="Kruys A."/>
            <person name="Hutchinson M.I."/>
            <person name="Powell A.J."/>
            <person name="Barry K."/>
            <person name="Miller A.N."/>
            <person name="Grigoriev I.V."/>
            <person name="Debuchy R."/>
            <person name="Gladieux P."/>
            <person name="Hiltunen Thoren M."/>
            <person name="Johannesson H."/>
        </authorList>
    </citation>
    <scope>NUCLEOTIDE SEQUENCE</scope>
    <source>
        <strain evidence="2">CBS 232.78</strain>
    </source>
</reference>
<sequence length="465" mass="50561">MAVFVDLEDEDVEPPQDVHQPHPLIWNPAGIEGVKAVVISATAEAARGDDNGSTSNSIVATAGHRLLVHPLEHREEAHGLGVRENPNRNSLTQALGCYPIIASVAANIDLNTLDNLSRTCRQIREGLLQYRKVLLASTLHCSNDHLPVDPEETLRYRAAASNWFYMEDAGRSRGTAKAGQCARDLVKECRRCGTVVCRNCAIKPPAPIVLRDRHRRLCVSCARAPLGLLVKPRLGPEFSLASSDELDRAICKCATDGVWLCQPCGKTIRNNDDVYKSVWRWRGQYADSLSGLGVGIGDGDRGVECGRETECCAGREREQETDCDAADAREAEISSSSSTSSSLFGPWSSTSSNGSSDYIGFESNGINSGSTATATTGNGGGIGRRTPSPTLLQGPGYERHEIEGIGGVVKRKLVRMVKIGACVPEWDDERAAGDIMGREVRGQVRSWCGWCWRVIPAKKDYEKRD</sequence>
<evidence type="ECO:0000313" key="2">
    <source>
        <dbReference type="EMBL" id="KAK3377890.1"/>
    </source>
</evidence>
<feature type="region of interest" description="Disordered" evidence="1">
    <location>
        <begin position="365"/>
        <end position="398"/>
    </location>
</feature>
<protein>
    <recommendedName>
        <fullName evidence="4">Sulfate transporter protein</fullName>
    </recommendedName>
</protein>
<dbReference type="EMBL" id="JAULSW010000006">
    <property type="protein sequence ID" value="KAK3377890.1"/>
    <property type="molecule type" value="Genomic_DNA"/>
</dbReference>
<accession>A0AAE0KKG6</accession>
<comment type="caution">
    <text evidence="2">The sequence shown here is derived from an EMBL/GenBank/DDBJ whole genome shotgun (WGS) entry which is preliminary data.</text>
</comment>
<proteinExistence type="predicted"/>
<evidence type="ECO:0000256" key="1">
    <source>
        <dbReference type="SAM" id="MobiDB-lite"/>
    </source>
</evidence>
<name>A0AAE0KKG6_9PEZI</name>
<feature type="compositionally biased region" description="Basic and acidic residues" evidence="1">
    <location>
        <begin position="323"/>
        <end position="332"/>
    </location>
</feature>